<evidence type="ECO:0000256" key="1">
    <source>
        <dbReference type="SAM" id="MobiDB-lite"/>
    </source>
</evidence>
<feature type="compositionally biased region" description="Basic and acidic residues" evidence="1">
    <location>
        <begin position="188"/>
        <end position="200"/>
    </location>
</feature>
<feature type="compositionally biased region" description="Basic and acidic residues" evidence="1">
    <location>
        <begin position="1"/>
        <end position="11"/>
    </location>
</feature>
<accession>A0A1I1XHD8</accession>
<dbReference type="RefSeq" id="WP_026634232.1">
    <property type="nucleotide sequence ID" value="NZ_FONH01000001.1"/>
</dbReference>
<feature type="region of interest" description="Disordered" evidence="1">
    <location>
        <begin position="320"/>
        <end position="376"/>
    </location>
</feature>
<proteinExistence type="predicted"/>
<evidence type="ECO:0000313" key="2">
    <source>
        <dbReference type="EMBL" id="SFE04810.1"/>
    </source>
</evidence>
<reference evidence="3" key="1">
    <citation type="submission" date="2016-10" db="EMBL/GenBank/DDBJ databases">
        <authorList>
            <person name="Varghese N."/>
            <person name="Submissions S."/>
        </authorList>
    </citation>
    <scope>NUCLEOTIDE SEQUENCE [LARGE SCALE GENOMIC DNA]</scope>
    <source>
        <strain evidence="3">UNC178MFTsu3.1</strain>
    </source>
</reference>
<keyword evidence="3" id="KW-1185">Reference proteome</keyword>
<dbReference type="EMBL" id="FONH01000001">
    <property type="protein sequence ID" value="SFE04810.1"/>
    <property type="molecule type" value="Genomic_DNA"/>
</dbReference>
<feature type="region of interest" description="Disordered" evidence="1">
    <location>
        <begin position="1"/>
        <end position="20"/>
    </location>
</feature>
<organism evidence="2 3">
    <name type="scientific">Dyella marensis</name>
    <dbReference type="NCBI Taxonomy" id="500610"/>
    <lineage>
        <taxon>Bacteria</taxon>
        <taxon>Pseudomonadati</taxon>
        <taxon>Pseudomonadota</taxon>
        <taxon>Gammaproteobacteria</taxon>
        <taxon>Lysobacterales</taxon>
        <taxon>Rhodanobacteraceae</taxon>
        <taxon>Dyella</taxon>
    </lineage>
</organism>
<gene>
    <name evidence="2" type="ORF">SAMN02799615_00190</name>
</gene>
<feature type="region of interest" description="Disordered" evidence="1">
    <location>
        <begin position="173"/>
        <end position="205"/>
    </location>
</feature>
<evidence type="ECO:0000313" key="3">
    <source>
        <dbReference type="Proteomes" id="UP000199477"/>
    </source>
</evidence>
<sequence>MPSKPAKDKPTPAHLHMQARNTRRFKNAGKPALQKQQLGRLARKGLTPALRTEMKQLRKAWVPWIRQGGGGQYTRKIRVRTSQQLTARPGGQQSFVGIGLDEHVATRLLKTRSLWNGMSKRKAKNVFENRSRTADLVWYNPPPKVGAAVGSWQPIAGHTPSIKSAAVGGTKAAITEGHGNGTPGSGRDGQRELAVDKTRQDATSPNAFQDTLIMGTLATIKHMSDPSTRLNLARPHVKALPTPRYAALTGNKDLRKKKHFRNLVAHVQEERERKKWEVGSVMNKDARLEGLVPPVIRSYLKANANKPLDAMAAFRSDVHNKAVPPPVNTSVESDTRDLTTKSLNQMAAKTTPGRRQRALSDARMLPVAPPQNSRGH</sequence>
<dbReference type="STRING" id="500610.SAMN02799615_00190"/>
<protein>
    <submittedName>
        <fullName evidence="2">Uncharacterized protein</fullName>
    </submittedName>
</protein>
<feature type="compositionally biased region" description="Gly residues" evidence="1">
    <location>
        <begin position="178"/>
        <end position="187"/>
    </location>
</feature>
<name>A0A1I1XHD8_9GAMM</name>
<dbReference type="AlphaFoldDB" id="A0A1I1XHD8"/>
<dbReference type="Proteomes" id="UP000199477">
    <property type="component" value="Unassembled WGS sequence"/>
</dbReference>